<protein>
    <submittedName>
        <fullName evidence="1">Uncharacterized protein</fullName>
    </submittedName>
</protein>
<dbReference type="AlphaFoldDB" id="A0A9P4IHB8"/>
<name>A0A9P4IHB8_9PEZI</name>
<sequence length="343" mass="38938">MSSTKTSSKHFPFARLPAELRNKVYERYIEDLDSHIVESRYRRPLALSLYREPLILSLVGQPLDLSLYQQPLAPSLFVPERLHRRIPLPPLSLVSHAMFNGFWGIMFKEATFTCRFCNATTREHVWNETHHVLMPLTGNTAAPCTTQNGLRSIHNVKLDVVALLGGYVGGGSGAYADTQTALDRVQEAALIVVKSCIQEAFEREKRKASKQDKSQATEQDEGKRTLVIDLRNVFGQRSWIFGAPQGRDMRTLLGALPRIVDDAATAPARNVLQTTIRWVRPSTAHGQNCAQWLREYCQMKGITDEEYTLTTEERRRICGPPFFRNYTITARDKVKHGSFDHQP</sequence>
<gene>
    <name evidence="1" type="ORF">NA57DRAFT_55939</name>
</gene>
<proteinExistence type="predicted"/>
<keyword evidence="2" id="KW-1185">Reference proteome</keyword>
<evidence type="ECO:0000313" key="1">
    <source>
        <dbReference type="EMBL" id="KAF2100008.1"/>
    </source>
</evidence>
<reference evidence="1" key="1">
    <citation type="journal article" date="2020" name="Stud. Mycol.">
        <title>101 Dothideomycetes genomes: a test case for predicting lifestyles and emergence of pathogens.</title>
        <authorList>
            <person name="Haridas S."/>
            <person name="Albert R."/>
            <person name="Binder M."/>
            <person name="Bloem J."/>
            <person name="Labutti K."/>
            <person name="Salamov A."/>
            <person name="Andreopoulos B."/>
            <person name="Baker S."/>
            <person name="Barry K."/>
            <person name="Bills G."/>
            <person name="Bluhm B."/>
            <person name="Cannon C."/>
            <person name="Castanera R."/>
            <person name="Culley D."/>
            <person name="Daum C."/>
            <person name="Ezra D."/>
            <person name="Gonzalez J."/>
            <person name="Henrissat B."/>
            <person name="Kuo A."/>
            <person name="Liang C."/>
            <person name="Lipzen A."/>
            <person name="Lutzoni F."/>
            <person name="Magnuson J."/>
            <person name="Mondo S."/>
            <person name="Nolan M."/>
            <person name="Ohm R."/>
            <person name="Pangilinan J."/>
            <person name="Park H.-J."/>
            <person name="Ramirez L."/>
            <person name="Alfaro M."/>
            <person name="Sun H."/>
            <person name="Tritt A."/>
            <person name="Yoshinaga Y."/>
            <person name="Zwiers L.-H."/>
            <person name="Turgeon B."/>
            <person name="Goodwin S."/>
            <person name="Spatafora J."/>
            <person name="Crous P."/>
            <person name="Grigoriev I."/>
        </authorList>
    </citation>
    <scope>NUCLEOTIDE SEQUENCE</scope>
    <source>
        <strain evidence="1">CBS 133067</strain>
    </source>
</reference>
<accession>A0A9P4IHB8</accession>
<comment type="caution">
    <text evidence="1">The sequence shown here is derived from an EMBL/GenBank/DDBJ whole genome shotgun (WGS) entry which is preliminary data.</text>
</comment>
<dbReference type="EMBL" id="ML978125">
    <property type="protein sequence ID" value="KAF2100008.1"/>
    <property type="molecule type" value="Genomic_DNA"/>
</dbReference>
<dbReference type="Proteomes" id="UP000799772">
    <property type="component" value="Unassembled WGS sequence"/>
</dbReference>
<organism evidence="1 2">
    <name type="scientific">Rhizodiscina lignyota</name>
    <dbReference type="NCBI Taxonomy" id="1504668"/>
    <lineage>
        <taxon>Eukaryota</taxon>
        <taxon>Fungi</taxon>
        <taxon>Dikarya</taxon>
        <taxon>Ascomycota</taxon>
        <taxon>Pezizomycotina</taxon>
        <taxon>Dothideomycetes</taxon>
        <taxon>Pleosporomycetidae</taxon>
        <taxon>Aulographales</taxon>
        <taxon>Rhizodiscinaceae</taxon>
        <taxon>Rhizodiscina</taxon>
    </lineage>
</organism>
<evidence type="ECO:0000313" key="2">
    <source>
        <dbReference type="Proteomes" id="UP000799772"/>
    </source>
</evidence>